<dbReference type="InterPro" id="IPR000030">
    <property type="entry name" value="PPE_dom"/>
</dbReference>
<comment type="similarity">
    <text evidence="1">Belongs to the mycobacterial PPE family.</text>
</comment>
<evidence type="ECO:0000259" key="3">
    <source>
        <dbReference type="Pfam" id="PF12484"/>
    </source>
</evidence>
<dbReference type="Pfam" id="PF12484">
    <property type="entry name" value="PPE-SVP"/>
    <property type="match status" value="1"/>
</dbReference>
<dbReference type="GO" id="GO:0052572">
    <property type="term" value="P:response to host immune response"/>
    <property type="evidence" value="ECO:0007669"/>
    <property type="project" value="TreeGrafter"/>
</dbReference>
<feature type="domain" description="PPE family C-terminal" evidence="3">
    <location>
        <begin position="327"/>
        <end position="405"/>
    </location>
</feature>
<dbReference type="PANTHER" id="PTHR46766">
    <property type="entry name" value="GLUTAMINE-RICH PROTEIN 2"/>
    <property type="match status" value="1"/>
</dbReference>
<evidence type="ECO:0000313" key="4">
    <source>
        <dbReference type="EMBL" id="KZS60831.1"/>
    </source>
</evidence>
<dbReference type="EMBL" id="LWCI01000121">
    <property type="protein sequence ID" value="KZS60831.1"/>
    <property type="molecule type" value="Genomic_DNA"/>
</dbReference>
<evidence type="ECO:0000313" key="5">
    <source>
        <dbReference type="Proteomes" id="UP000077342"/>
    </source>
</evidence>
<evidence type="ECO:0000259" key="2">
    <source>
        <dbReference type="Pfam" id="PF00823"/>
    </source>
</evidence>
<dbReference type="AlphaFoldDB" id="A0A168EY92"/>
<evidence type="ECO:0008006" key="6">
    <source>
        <dbReference type="Google" id="ProtNLM"/>
    </source>
</evidence>
<comment type="caution">
    <text evidence="4">The sequence shown here is derived from an EMBL/GenBank/DDBJ whole genome shotgun (WGS) entry which is preliminary data.</text>
</comment>
<sequence length="409" mass="39994">MDFGALPPEINSVLMYIGPGSGRMTAAASAWNGLAAELNAVATAYEAVITGLASEEWLGPASASMAEAVAPYVAWMSNAATQAELAANKATAAAAAYEAAHAATVPPQLVALNRAELAQLLAANVFGQYTNAIAALETQYGEMWAQDAAAMYQYAGSSATATKITPFTSPPQTTSPAAQAVQGGAVTQAVGTAAGSAQQTLSDLINSLQTQLANLASPSNVALLGLTPTSETLGSVAFNPNSIVGSVLTGIGGNSTLNPQWFITAFRNFAGPIYNVEGLPYFSTGMANTLLSLSKGLAPAASSAAGSAAANGLAGLGGLLGGGGGVAASMGQAASVGKLSVPAAISGIGPTVGHASPLPISTVSAAPDTAAGNLLGGLPLAGAGTGAAAGAGPRYGFRPTVMARPPFAG</sequence>
<dbReference type="RefSeq" id="WP_075511532.1">
    <property type="nucleotide sequence ID" value="NZ_CP089224.1"/>
</dbReference>
<accession>A0A168EY92</accession>
<protein>
    <recommendedName>
        <fullName evidence="6">PPE family protein</fullName>
    </recommendedName>
</protein>
<dbReference type="FunFam" id="1.20.1260.20:FF:000001">
    <property type="entry name" value="PPE family protein PPE41"/>
    <property type="match status" value="1"/>
</dbReference>
<dbReference type="Proteomes" id="UP000077342">
    <property type="component" value="Unassembled WGS sequence"/>
</dbReference>
<dbReference type="SUPFAM" id="SSF140459">
    <property type="entry name" value="PE/PPE dimer-like"/>
    <property type="match status" value="1"/>
</dbReference>
<feature type="domain" description="PPE" evidence="2">
    <location>
        <begin position="2"/>
        <end position="164"/>
    </location>
</feature>
<proteinExistence type="inferred from homology"/>
<dbReference type="PANTHER" id="PTHR46766:SF1">
    <property type="entry name" value="GLUTAMINE-RICH PROTEIN 2"/>
    <property type="match status" value="1"/>
</dbReference>
<dbReference type="InterPro" id="IPR038332">
    <property type="entry name" value="PPE_sf"/>
</dbReference>
<dbReference type="Pfam" id="PF00823">
    <property type="entry name" value="PPE"/>
    <property type="match status" value="1"/>
</dbReference>
<reference evidence="5" key="1">
    <citation type="submission" date="2016-04" db="EMBL/GenBank/DDBJ databases">
        <authorList>
            <person name="Strapagiel D."/>
            <person name="Borowka P."/>
            <person name="Marciniak B."/>
            <person name="Bakula Z."/>
            <person name="Van Ingen J."/>
            <person name="Safianowska A."/>
            <person name="Dziadek J."/>
            <person name="Jagielski T."/>
        </authorList>
    </citation>
    <scope>NUCLEOTIDE SEQUENCE [LARGE SCALE GENOMIC DNA]</scope>
    <source>
        <strain evidence="5">1010001458</strain>
    </source>
</reference>
<evidence type="ECO:0000256" key="1">
    <source>
        <dbReference type="ARBA" id="ARBA00010652"/>
    </source>
</evidence>
<dbReference type="Gene3D" id="1.20.1260.20">
    <property type="entry name" value="PPE superfamily"/>
    <property type="match status" value="1"/>
</dbReference>
<gene>
    <name evidence="4" type="ORF">A4G28_00280</name>
</gene>
<name>A0A168EY92_9MYCO</name>
<organism evidence="4 5">
    <name type="scientific">Mycobacterium ostraviense</name>
    <dbReference type="NCBI Taxonomy" id="2738409"/>
    <lineage>
        <taxon>Bacteria</taxon>
        <taxon>Bacillati</taxon>
        <taxon>Actinomycetota</taxon>
        <taxon>Actinomycetes</taxon>
        <taxon>Mycobacteriales</taxon>
        <taxon>Mycobacteriaceae</taxon>
        <taxon>Mycobacterium</taxon>
    </lineage>
</organism>
<keyword evidence="5" id="KW-1185">Reference proteome</keyword>
<dbReference type="InterPro" id="IPR022171">
    <property type="entry name" value="PPE_C"/>
</dbReference>